<reference evidence="1" key="1">
    <citation type="journal article" date="2021" name="PeerJ">
        <title>Extensive microbial diversity within the chicken gut microbiome revealed by metagenomics and culture.</title>
        <authorList>
            <person name="Gilroy R."/>
            <person name="Ravi A."/>
            <person name="Getino M."/>
            <person name="Pursley I."/>
            <person name="Horton D.L."/>
            <person name="Alikhan N.F."/>
            <person name="Baker D."/>
            <person name="Gharbi K."/>
            <person name="Hall N."/>
            <person name="Watson M."/>
            <person name="Adriaenssens E.M."/>
            <person name="Foster-Nyarko E."/>
            <person name="Jarju S."/>
            <person name="Secka A."/>
            <person name="Antonio M."/>
            <person name="Oren A."/>
            <person name="Chaudhuri R.R."/>
            <person name="La Ragione R."/>
            <person name="Hildebrand F."/>
            <person name="Pallen M.J."/>
        </authorList>
    </citation>
    <scope>NUCLEOTIDE SEQUENCE</scope>
    <source>
        <strain evidence="1">ChiSjej2B20-11307</strain>
    </source>
</reference>
<dbReference type="AlphaFoldDB" id="A0A9D2HAY3"/>
<organism evidence="1 2">
    <name type="scientific">Candidatus Mediterraneibacter pullicola</name>
    <dbReference type="NCBI Taxonomy" id="2838682"/>
    <lineage>
        <taxon>Bacteria</taxon>
        <taxon>Bacillati</taxon>
        <taxon>Bacillota</taxon>
        <taxon>Clostridia</taxon>
        <taxon>Lachnospirales</taxon>
        <taxon>Lachnospiraceae</taxon>
        <taxon>Mediterraneibacter</taxon>
    </lineage>
</organism>
<dbReference type="EMBL" id="DXAK01000043">
    <property type="protein sequence ID" value="HJA07164.1"/>
    <property type="molecule type" value="Genomic_DNA"/>
</dbReference>
<reference evidence="1" key="2">
    <citation type="submission" date="2021-04" db="EMBL/GenBank/DDBJ databases">
        <authorList>
            <person name="Gilroy R."/>
        </authorList>
    </citation>
    <scope>NUCLEOTIDE SEQUENCE</scope>
    <source>
        <strain evidence="1">ChiSjej2B20-11307</strain>
    </source>
</reference>
<dbReference type="NCBIfam" id="TIGR03172">
    <property type="entry name" value="selenium cofactor biosynthesis protein YqeC"/>
    <property type="match status" value="1"/>
</dbReference>
<evidence type="ECO:0000313" key="2">
    <source>
        <dbReference type="Proteomes" id="UP000824223"/>
    </source>
</evidence>
<comment type="caution">
    <text evidence="1">The sequence shown here is derived from an EMBL/GenBank/DDBJ whole genome shotgun (WGS) entry which is preliminary data.</text>
</comment>
<protein>
    <submittedName>
        <fullName evidence="1">Selenium-dependent hydroxylase accessory protein YqeC</fullName>
    </submittedName>
</protein>
<proteinExistence type="predicted"/>
<dbReference type="InterPro" id="IPR017587">
    <property type="entry name" value="YqeC"/>
</dbReference>
<sequence length="246" mass="26872">MIWKYKEGRLCGMPALLEALREYGSHSVISVVGAGGKTTFLHQLAEEYVHTGGKVIVTTTTHIINEEKEYFLLEPSEEKIGKCLEQFRQVWAGTPSPQGKLTGLTDAVMCKILRWEIPILIEADGARRMPIKVPAGHEPVIPEETTHVLSVYGLDAVGKPLKEVCFRSELACMLLKKSDTDKVTAEDIALLASSEHGGRKRCPAGARYTVVLNKADNQARMEHALAICKKLESAGISDVAVTSFAG</sequence>
<dbReference type="Pfam" id="PF19842">
    <property type="entry name" value="YqeC"/>
    <property type="match status" value="1"/>
</dbReference>
<dbReference type="Proteomes" id="UP000824223">
    <property type="component" value="Unassembled WGS sequence"/>
</dbReference>
<gene>
    <name evidence="1" type="primary">yqeC</name>
    <name evidence="1" type="ORF">H9798_08510</name>
</gene>
<accession>A0A9D2HAY3</accession>
<name>A0A9D2HAY3_9FIRM</name>
<evidence type="ECO:0000313" key="1">
    <source>
        <dbReference type="EMBL" id="HJA07164.1"/>
    </source>
</evidence>